<evidence type="ECO:0000313" key="2">
    <source>
        <dbReference type="Proteomes" id="UP001359559"/>
    </source>
</evidence>
<dbReference type="Proteomes" id="UP001359559">
    <property type="component" value="Unassembled WGS sequence"/>
</dbReference>
<evidence type="ECO:0000313" key="1">
    <source>
        <dbReference type="EMBL" id="KAK7285056.1"/>
    </source>
</evidence>
<gene>
    <name evidence="1" type="ORF">RJT34_19814</name>
</gene>
<dbReference type="AlphaFoldDB" id="A0AAN9IS14"/>
<dbReference type="EMBL" id="JAYKXN010000005">
    <property type="protein sequence ID" value="KAK7285056.1"/>
    <property type="molecule type" value="Genomic_DNA"/>
</dbReference>
<accession>A0AAN9IS14</accession>
<sequence>MSQKKNEVVAGIVLEEVDDEKRIRVYAKKYKTIVRQFDELMRITTAVLPKRHKGRRGNGSGATNYEELIQTVTRFLHELSANSTNLE</sequence>
<reference evidence="1 2" key="1">
    <citation type="submission" date="2024-01" db="EMBL/GenBank/DDBJ databases">
        <title>The genomes of 5 underutilized Papilionoideae crops provide insights into root nodulation and disease resistance.</title>
        <authorList>
            <person name="Yuan L."/>
        </authorList>
    </citation>
    <scope>NUCLEOTIDE SEQUENCE [LARGE SCALE GENOMIC DNA]</scope>
    <source>
        <strain evidence="1">LY-2023</strain>
        <tissue evidence="1">Leaf</tissue>
    </source>
</reference>
<proteinExistence type="predicted"/>
<organism evidence="1 2">
    <name type="scientific">Clitoria ternatea</name>
    <name type="common">Butterfly pea</name>
    <dbReference type="NCBI Taxonomy" id="43366"/>
    <lineage>
        <taxon>Eukaryota</taxon>
        <taxon>Viridiplantae</taxon>
        <taxon>Streptophyta</taxon>
        <taxon>Embryophyta</taxon>
        <taxon>Tracheophyta</taxon>
        <taxon>Spermatophyta</taxon>
        <taxon>Magnoliopsida</taxon>
        <taxon>eudicotyledons</taxon>
        <taxon>Gunneridae</taxon>
        <taxon>Pentapetalae</taxon>
        <taxon>rosids</taxon>
        <taxon>fabids</taxon>
        <taxon>Fabales</taxon>
        <taxon>Fabaceae</taxon>
        <taxon>Papilionoideae</taxon>
        <taxon>50 kb inversion clade</taxon>
        <taxon>NPAAA clade</taxon>
        <taxon>indigoferoid/millettioid clade</taxon>
        <taxon>Phaseoleae</taxon>
        <taxon>Clitoria</taxon>
    </lineage>
</organism>
<protein>
    <submittedName>
        <fullName evidence="1">Uncharacterized protein</fullName>
    </submittedName>
</protein>
<keyword evidence="2" id="KW-1185">Reference proteome</keyword>
<name>A0AAN9IS14_CLITE</name>
<comment type="caution">
    <text evidence="1">The sequence shown here is derived from an EMBL/GenBank/DDBJ whole genome shotgun (WGS) entry which is preliminary data.</text>
</comment>